<protein>
    <submittedName>
        <fullName evidence="2">Membrane protein</fullName>
    </submittedName>
</protein>
<keyword evidence="1" id="KW-0812">Transmembrane</keyword>
<dbReference type="RefSeq" id="WP_172209652.1">
    <property type="nucleotide sequence ID" value="NZ_BLLI01000065.1"/>
</dbReference>
<keyword evidence="1" id="KW-1133">Transmembrane helix</keyword>
<organism evidence="2 3">
    <name type="scientific">Pseudolactococcus hodotermopsidis</name>
    <dbReference type="NCBI Taxonomy" id="2709157"/>
    <lineage>
        <taxon>Bacteria</taxon>
        <taxon>Bacillati</taxon>
        <taxon>Bacillota</taxon>
        <taxon>Bacilli</taxon>
        <taxon>Lactobacillales</taxon>
        <taxon>Streptococcaceae</taxon>
        <taxon>Pseudolactococcus</taxon>
    </lineage>
</organism>
<comment type="caution">
    <text evidence="2">The sequence shown here is derived from an EMBL/GenBank/DDBJ whole genome shotgun (WGS) entry which is preliminary data.</text>
</comment>
<keyword evidence="1" id="KW-0472">Membrane</keyword>
<dbReference type="AlphaFoldDB" id="A0A6A0BFU3"/>
<dbReference type="Pfam" id="PF22564">
    <property type="entry name" value="HAAS"/>
    <property type="match status" value="1"/>
</dbReference>
<evidence type="ECO:0000313" key="3">
    <source>
        <dbReference type="Proteomes" id="UP000480303"/>
    </source>
</evidence>
<proteinExistence type="predicted"/>
<sequence>MSYINDLRANLKALPKNEIDEAILYYEEYLADGELSDGAAVAEFGTPKNLARRLVADYYMDAADEEMFALQGQEVAKVPAKSPFKLTWFIILAIFASPILIPVAIVVVVMIFTVAITAATLIFTILCVLFTFAIVAVFAIFGGIMVLPQSITGGLFYISAGLAVVGALILLSPVVLTLIKAIKTLLVKFITWIGKKIIRKGGQKL</sequence>
<feature type="transmembrane region" description="Helical" evidence="1">
    <location>
        <begin position="154"/>
        <end position="179"/>
    </location>
</feature>
<reference evidence="2 3" key="1">
    <citation type="submission" date="2020-02" db="EMBL/GenBank/DDBJ databases">
        <title>Draft genome sequence of Lactococcus sp. Hs30E4-3.</title>
        <authorList>
            <person name="Noda S."/>
            <person name="Yuki M."/>
            <person name="Ohkuma M."/>
        </authorList>
    </citation>
    <scope>NUCLEOTIDE SEQUENCE [LARGE SCALE GENOMIC DNA]</scope>
    <source>
        <strain evidence="2 3">Hs30E4-3</strain>
    </source>
</reference>
<evidence type="ECO:0000313" key="2">
    <source>
        <dbReference type="EMBL" id="GFH43218.1"/>
    </source>
</evidence>
<gene>
    <name evidence="2" type="ORF">Hs30E_17690</name>
</gene>
<dbReference type="Proteomes" id="UP000480303">
    <property type="component" value="Unassembled WGS sequence"/>
</dbReference>
<keyword evidence="3" id="KW-1185">Reference proteome</keyword>
<name>A0A6A0BFU3_9LACT</name>
<feature type="transmembrane region" description="Helical" evidence="1">
    <location>
        <begin position="121"/>
        <end position="148"/>
    </location>
</feature>
<feature type="transmembrane region" description="Helical" evidence="1">
    <location>
        <begin position="88"/>
        <end position="114"/>
    </location>
</feature>
<dbReference type="EMBL" id="BLLI01000065">
    <property type="protein sequence ID" value="GFH43218.1"/>
    <property type="molecule type" value="Genomic_DNA"/>
</dbReference>
<evidence type="ECO:0000256" key="1">
    <source>
        <dbReference type="SAM" id="Phobius"/>
    </source>
</evidence>
<accession>A0A6A0BFU3</accession>